<proteinExistence type="predicted"/>
<dbReference type="PROSITE" id="PS50157">
    <property type="entry name" value="ZINC_FINGER_C2H2_2"/>
    <property type="match status" value="6"/>
</dbReference>
<reference evidence="9" key="2">
    <citation type="submission" date="2025-08" db="UniProtKB">
        <authorList>
            <consortium name="Ensembl"/>
        </authorList>
    </citation>
    <scope>IDENTIFICATION</scope>
    <source>
        <strain evidence="9">breed Abyssinian</strain>
    </source>
</reference>
<feature type="domain" description="C2H2-type" evidence="7">
    <location>
        <begin position="256"/>
        <end position="283"/>
    </location>
</feature>
<dbReference type="Pfam" id="PF01352">
    <property type="entry name" value="KRAB"/>
    <property type="match status" value="1"/>
</dbReference>
<dbReference type="InterPro" id="IPR013087">
    <property type="entry name" value="Znf_C2H2_type"/>
</dbReference>
<dbReference type="Proteomes" id="UP000823872">
    <property type="component" value="Chromosome E2"/>
</dbReference>
<dbReference type="SUPFAM" id="SSF57667">
    <property type="entry name" value="beta-beta-alpha zinc fingers"/>
    <property type="match status" value="3"/>
</dbReference>
<evidence type="ECO:0000259" key="8">
    <source>
        <dbReference type="PROSITE" id="PS50805"/>
    </source>
</evidence>
<dbReference type="InterPro" id="IPR036051">
    <property type="entry name" value="KRAB_dom_sf"/>
</dbReference>
<keyword evidence="1" id="KW-0479">Metal-binding</keyword>
<evidence type="ECO:0008006" key="11">
    <source>
        <dbReference type="Google" id="ProtNLM"/>
    </source>
</evidence>
<dbReference type="PANTHER" id="PTHR24381:SF59">
    <property type="entry name" value="ZINC FINGER PROTEIN 19"/>
    <property type="match status" value="1"/>
</dbReference>
<dbReference type="Pfam" id="PF00096">
    <property type="entry name" value="zf-C2H2"/>
    <property type="match status" value="6"/>
</dbReference>
<keyword evidence="4" id="KW-0862">Zinc</keyword>
<dbReference type="GeneTree" id="ENSGT00940000163278"/>
<keyword evidence="3 5" id="KW-0863">Zinc-finger</keyword>
<evidence type="ECO:0000256" key="5">
    <source>
        <dbReference type="PROSITE-ProRule" id="PRU00042"/>
    </source>
</evidence>
<feature type="domain" description="C2H2-type" evidence="7">
    <location>
        <begin position="312"/>
        <end position="339"/>
    </location>
</feature>
<accession>A0ABI7W0K7</accession>
<dbReference type="PROSITE" id="PS50805">
    <property type="entry name" value="KRAB"/>
    <property type="match status" value="1"/>
</dbReference>
<evidence type="ECO:0000259" key="7">
    <source>
        <dbReference type="PROSITE" id="PS50157"/>
    </source>
</evidence>
<evidence type="ECO:0000256" key="2">
    <source>
        <dbReference type="ARBA" id="ARBA00022737"/>
    </source>
</evidence>
<organism evidence="9 10">
    <name type="scientific">Felis catus</name>
    <name type="common">Cat</name>
    <name type="synonym">Felis silvestris catus</name>
    <dbReference type="NCBI Taxonomy" id="9685"/>
    <lineage>
        <taxon>Eukaryota</taxon>
        <taxon>Metazoa</taxon>
        <taxon>Chordata</taxon>
        <taxon>Craniata</taxon>
        <taxon>Vertebrata</taxon>
        <taxon>Euteleostomi</taxon>
        <taxon>Mammalia</taxon>
        <taxon>Eutheria</taxon>
        <taxon>Laurasiatheria</taxon>
        <taxon>Carnivora</taxon>
        <taxon>Feliformia</taxon>
        <taxon>Felidae</taxon>
        <taxon>Felinae</taxon>
        <taxon>Felis</taxon>
    </lineage>
</organism>
<protein>
    <recommendedName>
        <fullName evidence="11">Zinc finger protein 19</fullName>
    </recommendedName>
</protein>
<gene>
    <name evidence="9" type="primary">ZNF566</name>
</gene>
<evidence type="ECO:0000256" key="1">
    <source>
        <dbReference type="ARBA" id="ARBA00022723"/>
    </source>
</evidence>
<name>A0ABI7W0K7_FELCA</name>
<dbReference type="SUPFAM" id="SSF109640">
    <property type="entry name" value="KRAB domain (Kruppel-associated box)"/>
    <property type="match status" value="1"/>
</dbReference>
<feature type="region of interest" description="Disordered" evidence="6">
    <location>
        <begin position="84"/>
        <end position="117"/>
    </location>
</feature>
<dbReference type="InterPro" id="IPR001909">
    <property type="entry name" value="KRAB"/>
</dbReference>
<dbReference type="Ensembl" id="ENSFCTT00005006220.1">
    <property type="protein sequence ID" value="ENSFCTP00005003909.1"/>
    <property type="gene ID" value="ENSFCTG00005002341.1"/>
</dbReference>
<sequence length="357" mass="40598">MTHFWRASCLMPAVRRQPRAAGGGGDLRGLAIYFTRTEWAGLSSAQRDLYREVMVTNYGNLTSLGYPVCRLALMSLLEEGDLSWGLETQDDPPAESTNDVCQDAETNTDSESTSTQGISEERNVMISRGLLQSVSWESEFPGTCELEKHQEISTTKNIKRKDERIFCARKPFRCEECGRCFSFFSYYVTHQRIHPREKPYPCEECGKSFNGNSSLIRHQRIHTGEKPYQCEECGQAFKNSANLIRHQRIHSGDRPYLCKECGNGFPSSSELVIHQRIHTGEKPYEGKKCGKTFTVKSTLSRHQRIYSGEKSYECLKCGKTFRTSSQLHHPEYAHPREKPVLDLGSFGLPAFFTPFSS</sequence>
<evidence type="ECO:0000313" key="10">
    <source>
        <dbReference type="Proteomes" id="UP000823872"/>
    </source>
</evidence>
<dbReference type="Gene3D" id="3.30.160.60">
    <property type="entry name" value="Classic Zinc Finger"/>
    <property type="match status" value="6"/>
</dbReference>
<evidence type="ECO:0000256" key="4">
    <source>
        <dbReference type="ARBA" id="ARBA00022833"/>
    </source>
</evidence>
<feature type="domain" description="C2H2-type" evidence="7">
    <location>
        <begin position="172"/>
        <end position="199"/>
    </location>
</feature>
<dbReference type="SMART" id="SM00349">
    <property type="entry name" value="KRAB"/>
    <property type="match status" value="1"/>
</dbReference>
<evidence type="ECO:0000313" key="9">
    <source>
        <dbReference type="Ensembl" id="ENSFCTP00005003909.1"/>
    </source>
</evidence>
<dbReference type="SMART" id="SM00355">
    <property type="entry name" value="ZnF_C2H2"/>
    <property type="match status" value="5"/>
</dbReference>
<feature type="domain" description="C2H2-type" evidence="7">
    <location>
        <begin position="200"/>
        <end position="227"/>
    </location>
</feature>
<dbReference type="Gene3D" id="6.10.140.140">
    <property type="match status" value="1"/>
</dbReference>
<reference evidence="9" key="3">
    <citation type="submission" date="2025-09" db="UniProtKB">
        <authorList>
            <consortium name="Ensembl"/>
        </authorList>
    </citation>
    <scope>IDENTIFICATION</scope>
    <source>
        <strain evidence="9">breed Abyssinian</strain>
    </source>
</reference>
<dbReference type="CDD" id="cd07765">
    <property type="entry name" value="KRAB_A-box"/>
    <property type="match status" value="1"/>
</dbReference>
<evidence type="ECO:0000256" key="3">
    <source>
        <dbReference type="ARBA" id="ARBA00022771"/>
    </source>
</evidence>
<dbReference type="PROSITE" id="PS00028">
    <property type="entry name" value="ZINC_FINGER_C2H2_1"/>
    <property type="match status" value="4"/>
</dbReference>
<feature type="domain" description="C2H2-type" evidence="7">
    <location>
        <begin position="284"/>
        <end position="311"/>
    </location>
</feature>
<dbReference type="InterPro" id="IPR036236">
    <property type="entry name" value="Znf_C2H2_sf"/>
</dbReference>
<feature type="domain" description="C2H2-type" evidence="7">
    <location>
        <begin position="228"/>
        <end position="255"/>
    </location>
</feature>
<keyword evidence="10" id="KW-1185">Reference proteome</keyword>
<evidence type="ECO:0000256" key="6">
    <source>
        <dbReference type="SAM" id="MobiDB-lite"/>
    </source>
</evidence>
<reference evidence="9 10" key="1">
    <citation type="submission" date="2021-02" db="EMBL/GenBank/DDBJ databases">
        <title>Safari Cat Assemblies.</title>
        <authorList>
            <person name="Bredemeyer K.R."/>
            <person name="Murphy W.J."/>
        </authorList>
    </citation>
    <scope>NUCLEOTIDE SEQUENCE [LARGE SCALE GENOMIC DNA]</scope>
</reference>
<feature type="compositionally biased region" description="Polar residues" evidence="6">
    <location>
        <begin position="95"/>
        <end position="117"/>
    </location>
</feature>
<feature type="domain" description="KRAB" evidence="8">
    <location>
        <begin position="25"/>
        <end position="96"/>
    </location>
</feature>
<dbReference type="PANTHER" id="PTHR24381">
    <property type="entry name" value="ZINC FINGER PROTEIN"/>
    <property type="match status" value="1"/>
</dbReference>
<keyword evidence="2" id="KW-0677">Repeat</keyword>